<dbReference type="InterPro" id="IPR017853">
    <property type="entry name" value="GH"/>
</dbReference>
<accession>A0A165FSA2</accession>
<protein>
    <recommendedName>
        <fullName evidence="3">Glycoside hydrolase</fullName>
    </recommendedName>
</protein>
<dbReference type="EMBL" id="KV426072">
    <property type="protein sequence ID" value="KZV89453.1"/>
    <property type="molecule type" value="Genomic_DNA"/>
</dbReference>
<proteinExistence type="predicted"/>
<name>A0A165FSA2_EXIGL</name>
<dbReference type="InParanoid" id="A0A165FSA2"/>
<dbReference type="SUPFAM" id="SSF51445">
    <property type="entry name" value="(Trans)glycosidases"/>
    <property type="match status" value="1"/>
</dbReference>
<evidence type="ECO:0008006" key="3">
    <source>
        <dbReference type="Google" id="ProtNLM"/>
    </source>
</evidence>
<dbReference type="OrthoDB" id="2338662at2759"/>
<reference evidence="1 2" key="1">
    <citation type="journal article" date="2016" name="Mol. Biol. Evol.">
        <title>Comparative Genomics of Early-Diverging Mushroom-Forming Fungi Provides Insights into the Origins of Lignocellulose Decay Capabilities.</title>
        <authorList>
            <person name="Nagy L.G."/>
            <person name="Riley R."/>
            <person name="Tritt A."/>
            <person name="Adam C."/>
            <person name="Daum C."/>
            <person name="Floudas D."/>
            <person name="Sun H."/>
            <person name="Yadav J.S."/>
            <person name="Pangilinan J."/>
            <person name="Larsson K.H."/>
            <person name="Matsuura K."/>
            <person name="Barry K."/>
            <person name="Labutti K."/>
            <person name="Kuo R."/>
            <person name="Ohm R.A."/>
            <person name="Bhattacharya S.S."/>
            <person name="Shirouzu T."/>
            <person name="Yoshinaga Y."/>
            <person name="Martin F.M."/>
            <person name="Grigoriev I.V."/>
            <person name="Hibbett D.S."/>
        </authorList>
    </citation>
    <scope>NUCLEOTIDE SEQUENCE [LARGE SCALE GENOMIC DNA]</scope>
    <source>
        <strain evidence="1 2">HHB12029</strain>
    </source>
</reference>
<keyword evidence="2" id="KW-1185">Reference proteome</keyword>
<evidence type="ECO:0000313" key="1">
    <source>
        <dbReference type="EMBL" id="KZV89453.1"/>
    </source>
</evidence>
<organism evidence="1 2">
    <name type="scientific">Exidia glandulosa HHB12029</name>
    <dbReference type="NCBI Taxonomy" id="1314781"/>
    <lineage>
        <taxon>Eukaryota</taxon>
        <taxon>Fungi</taxon>
        <taxon>Dikarya</taxon>
        <taxon>Basidiomycota</taxon>
        <taxon>Agaricomycotina</taxon>
        <taxon>Agaricomycetes</taxon>
        <taxon>Auriculariales</taxon>
        <taxon>Exidiaceae</taxon>
        <taxon>Exidia</taxon>
    </lineage>
</organism>
<dbReference type="Proteomes" id="UP000077266">
    <property type="component" value="Unassembled WGS sequence"/>
</dbReference>
<dbReference type="AlphaFoldDB" id="A0A165FSA2"/>
<evidence type="ECO:0000313" key="2">
    <source>
        <dbReference type="Proteomes" id="UP000077266"/>
    </source>
</evidence>
<gene>
    <name evidence="1" type="ORF">EXIGLDRAFT_618172</name>
</gene>
<sequence length="523" mass="56600">MQPPPGGRFDVPSASDKDLLALRCAPALKPYLSGDDHTASIVVDALITRMHEANAVTIPAHLPGTPLVVTVTVAGKPVAHGTVALGNTLELPFSLAKMEPSASPHTVECTASLLGSSHTFNATSQLFFLPPNPFGANTVKFEARTGALLVKEDKAWTPIFPFGFYTSFDDFLGKNLSILDDVKARGINTIHPVPTFANITVLDQALDRMEELGLWLMYDMRWTYLNDTNVTEEVNHIKSRKNLLLWYTGDEPDGWEDPLDGTTHSYDLINSLDGYHPVSLVLNCENYFFNEYAAGANILMQDTYPFGINATFSPVWKTECTEDYGDCGCDNCEGKIEDISVRMDEFNDRLRWTGRGMSTAVWTVPQAFGGESYWSRAPTGAEYLLENVLSINHGAKGAFAWNHASNTPTDILDAAAILGHSLPSITPFILSSSSTIFGTAASRVDIGSWTQTHARRVLVLATNLNSFAQSATVKIPALKAVLAHAKAQKVLDGPGGGSISLAPGGEVRVSLPATGSVGFVFTW</sequence>